<dbReference type="InterPro" id="IPR056633">
    <property type="entry name" value="DUF7731"/>
</dbReference>
<dbReference type="PANTHER" id="PTHR34366:SF7">
    <property type="entry name" value="TRANSMEMBRANE PROTEIN"/>
    <property type="match status" value="1"/>
</dbReference>
<keyword evidence="1" id="KW-0812">Transmembrane</keyword>
<evidence type="ECO:0000313" key="3">
    <source>
        <dbReference type="Proteomes" id="UP000504621"/>
    </source>
</evidence>
<keyword evidence="3" id="KW-1185">Reference proteome</keyword>
<accession>A0A6J1BCM4</accession>
<organism evidence="3 4">
    <name type="scientific">Herrania umbratica</name>
    <dbReference type="NCBI Taxonomy" id="108875"/>
    <lineage>
        <taxon>Eukaryota</taxon>
        <taxon>Viridiplantae</taxon>
        <taxon>Streptophyta</taxon>
        <taxon>Embryophyta</taxon>
        <taxon>Tracheophyta</taxon>
        <taxon>Spermatophyta</taxon>
        <taxon>Magnoliopsida</taxon>
        <taxon>eudicotyledons</taxon>
        <taxon>Gunneridae</taxon>
        <taxon>Pentapetalae</taxon>
        <taxon>rosids</taxon>
        <taxon>malvids</taxon>
        <taxon>Malvales</taxon>
        <taxon>Malvaceae</taxon>
        <taxon>Byttnerioideae</taxon>
        <taxon>Herrania</taxon>
    </lineage>
</organism>
<evidence type="ECO:0000256" key="1">
    <source>
        <dbReference type="SAM" id="Phobius"/>
    </source>
</evidence>
<feature type="domain" description="DUF7731" evidence="2">
    <location>
        <begin position="6"/>
        <end position="79"/>
    </location>
</feature>
<dbReference type="GeneID" id="110426358"/>
<dbReference type="Proteomes" id="UP000504621">
    <property type="component" value="Unplaced"/>
</dbReference>
<keyword evidence="1" id="KW-1133">Transmembrane helix</keyword>
<dbReference type="Pfam" id="PF24865">
    <property type="entry name" value="DUF7731"/>
    <property type="match status" value="1"/>
</dbReference>
<evidence type="ECO:0000259" key="2">
    <source>
        <dbReference type="Pfam" id="PF24865"/>
    </source>
</evidence>
<dbReference type="OrthoDB" id="1666452at2759"/>
<dbReference type="AlphaFoldDB" id="A0A6J1BCM4"/>
<protein>
    <submittedName>
        <fullName evidence="4">Uncharacterized protein LOC110426358</fullName>
    </submittedName>
</protein>
<reference evidence="4" key="1">
    <citation type="submission" date="2025-08" db="UniProtKB">
        <authorList>
            <consortium name="RefSeq"/>
        </authorList>
    </citation>
    <scope>IDENTIFICATION</scope>
    <source>
        <tissue evidence="4">Leaf</tissue>
    </source>
</reference>
<keyword evidence="1" id="KW-0472">Membrane</keyword>
<feature type="transmembrane region" description="Helical" evidence="1">
    <location>
        <begin position="93"/>
        <end position="111"/>
    </location>
</feature>
<sequence length="112" mass="12537">MQKSESYCSDKYTLTEAGWMNVTTADTEEFCKPGGCGEHTMAVLTCIHLVKRDYKFANKATVQDLNFTITQGCDSGFNETTIINDARRTGKSGIEFIISILVALFLLMHFHD</sequence>
<dbReference type="PANTHER" id="PTHR34366">
    <property type="entry name" value="OS07G0289901 PROTEIN-RELATED"/>
    <property type="match status" value="1"/>
</dbReference>
<name>A0A6J1BCM4_9ROSI</name>
<gene>
    <name evidence="4" type="primary">LOC110426358</name>
</gene>
<evidence type="ECO:0000313" key="4">
    <source>
        <dbReference type="RefSeq" id="XP_021297252.1"/>
    </source>
</evidence>
<dbReference type="RefSeq" id="XP_021297252.1">
    <property type="nucleotide sequence ID" value="XM_021441577.1"/>
</dbReference>
<proteinExistence type="predicted"/>